<evidence type="ECO:0000259" key="1">
    <source>
        <dbReference type="Pfam" id="PF04149"/>
    </source>
</evidence>
<reference evidence="2 3" key="1">
    <citation type="submission" date="2019-10" db="EMBL/GenBank/DDBJ databases">
        <title>Nocardia macrotermitis sp. nov. and Nocardia aurantia sp. nov., isolated from the gut of fungus growing-termite Macrotermes natalensis.</title>
        <authorList>
            <person name="Benndorf R."/>
            <person name="Schwitalla J."/>
            <person name="Martin K."/>
            <person name="De Beer W."/>
            <person name="Kaster A.-K."/>
            <person name="Vollmers J."/>
            <person name="Poulsen M."/>
            <person name="Beemelmanns C."/>
        </authorList>
    </citation>
    <scope>NUCLEOTIDE SEQUENCE [LARGE SCALE GENOMIC DNA]</scope>
    <source>
        <strain evidence="2 3">RB56</strain>
    </source>
</reference>
<dbReference type="EMBL" id="WEGI01000010">
    <property type="protein sequence ID" value="MQY28897.1"/>
    <property type="molecule type" value="Genomic_DNA"/>
</dbReference>
<dbReference type="OrthoDB" id="4571387at2"/>
<name>A0A7K0DTN8_9NOCA</name>
<gene>
    <name evidence="2" type="ORF">NRB56_44820</name>
</gene>
<keyword evidence="3" id="KW-1185">Reference proteome</keyword>
<dbReference type="Pfam" id="PF04149">
    <property type="entry name" value="DUF397"/>
    <property type="match status" value="1"/>
</dbReference>
<dbReference type="InterPro" id="IPR007278">
    <property type="entry name" value="DUF397"/>
</dbReference>
<sequence>MSTTTEFAAARWRKSAHSQNNSACVEFAFAGDLVGIRDSKFARKQFDQLTEQPLIMLPASRWNEFIAAAIGDGSMPPQVRMNCHEDGGVTLVDDHGTTLTYTSKEWSAFVAGASENDFIVL</sequence>
<organism evidence="2 3">
    <name type="scientific">Nocardia aurantia</name>
    <dbReference type="NCBI Taxonomy" id="2585199"/>
    <lineage>
        <taxon>Bacteria</taxon>
        <taxon>Bacillati</taxon>
        <taxon>Actinomycetota</taxon>
        <taxon>Actinomycetes</taxon>
        <taxon>Mycobacteriales</taxon>
        <taxon>Nocardiaceae</taxon>
        <taxon>Nocardia</taxon>
    </lineage>
</organism>
<feature type="domain" description="DUF397" evidence="1">
    <location>
        <begin position="10"/>
        <end position="69"/>
    </location>
</feature>
<comment type="caution">
    <text evidence="2">The sequence shown here is derived from an EMBL/GenBank/DDBJ whole genome shotgun (WGS) entry which is preliminary data.</text>
</comment>
<proteinExistence type="predicted"/>
<evidence type="ECO:0000313" key="2">
    <source>
        <dbReference type="EMBL" id="MQY28897.1"/>
    </source>
</evidence>
<dbReference type="AlphaFoldDB" id="A0A7K0DTN8"/>
<evidence type="ECO:0000313" key="3">
    <source>
        <dbReference type="Proteomes" id="UP000431401"/>
    </source>
</evidence>
<dbReference type="RefSeq" id="WP_153345337.1">
    <property type="nucleotide sequence ID" value="NZ_WEGI01000010.1"/>
</dbReference>
<dbReference type="Proteomes" id="UP000431401">
    <property type="component" value="Unassembled WGS sequence"/>
</dbReference>
<protein>
    <recommendedName>
        <fullName evidence="1">DUF397 domain-containing protein</fullName>
    </recommendedName>
</protein>
<accession>A0A7K0DTN8</accession>